<keyword evidence="2" id="KW-1185">Reference proteome</keyword>
<reference evidence="2" key="1">
    <citation type="submission" date="2025-05" db="UniProtKB">
        <authorList>
            <consortium name="RefSeq"/>
        </authorList>
    </citation>
    <scope>NUCLEOTIDE SEQUENCE [LARGE SCALE GENOMIC DNA]</scope>
    <source>
        <strain evidence="2">14028-0561.14</strain>
    </source>
</reference>
<sequence length="201" mass="22958">MTYLASVCAAGLIHLMHNWVLPPDRSKLLGPQLPSILVAIALLDLIYDNRLLPHGLEVMSVMLQRFCEMTMALILLELGINVIWIPVERLIHLLTKIFLRSTGLLSEGFEGFWVGCVTVPLSLVILAFVGHATDHFSLLRSRSFRVKTRVLLNVDASLRYLKRNQRVTGMPLPNYAEKLQQHKDAATRRRRGQDFLRHFHD</sequence>
<name>A0A6P4I4R0_DROKI</name>
<dbReference type="OMA" id="YEEFWIG"/>
<dbReference type="RefSeq" id="XP_017023917.1">
    <property type="nucleotide sequence ID" value="XM_017168428.3"/>
</dbReference>
<dbReference type="InterPro" id="IPR032145">
    <property type="entry name" value="DUF4818"/>
</dbReference>
<dbReference type="GeneID" id="108075847"/>
<protein>
    <submittedName>
        <fullName evidence="3">Uncharacterized protein</fullName>
    </submittedName>
</protein>
<keyword evidence="1" id="KW-0812">Transmembrane</keyword>
<evidence type="ECO:0000313" key="3">
    <source>
        <dbReference type="RefSeq" id="XP_017023917.1"/>
    </source>
</evidence>
<feature type="transmembrane region" description="Helical" evidence="1">
    <location>
        <begin position="112"/>
        <end position="132"/>
    </location>
</feature>
<dbReference type="OrthoDB" id="7882700at2759"/>
<evidence type="ECO:0000256" key="1">
    <source>
        <dbReference type="SAM" id="Phobius"/>
    </source>
</evidence>
<reference evidence="3" key="2">
    <citation type="submission" date="2025-08" db="UniProtKB">
        <authorList>
            <consortium name="RefSeq"/>
        </authorList>
    </citation>
    <scope>IDENTIFICATION</scope>
    <source>
        <strain evidence="3">14028-0561.14</strain>
        <tissue evidence="3">Whole fly</tissue>
    </source>
</reference>
<dbReference type="Pfam" id="PF16089">
    <property type="entry name" value="DUF4818"/>
    <property type="match status" value="1"/>
</dbReference>
<dbReference type="AlphaFoldDB" id="A0A6P4I4R0"/>
<feature type="transmembrane region" description="Helical" evidence="1">
    <location>
        <begin position="66"/>
        <end position="87"/>
    </location>
</feature>
<dbReference type="Proteomes" id="UP001652661">
    <property type="component" value="Chromosome 2L"/>
</dbReference>
<proteinExistence type="predicted"/>
<organism evidence="2 3">
    <name type="scientific">Drosophila kikkawai</name>
    <name type="common">Fruit fly</name>
    <dbReference type="NCBI Taxonomy" id="30033"/>
    <lineage>
        <taxon>Eukaryota</taxon>
        <taxon>Metazoa</taxon>
        <taxon>Ecdysozoa</taxon>
        <taxon>Arthropoda</taxon>
        <taxon>Hexapoda</taxon>
        <taxon>Insecta</taxon>
        <taxon>Pterygota</taxon>
        <taxon>Neoptera</taxon>
        <taxon>Endopterygota</taxon>
        <taxon>Diptera</taxon>
        <taxon>Brachycera</taxon>
        <taxon>Muscomorpha</taxon>
        <taxon>Ephydroidea</taxon>
        <taxon>Drosophilidae</taxon>
        <taxon>Drosophila</taxon>
        <taxon>Sophophora</taxon>
    </lineage>
</organism>
<gene>
    <name evidence="3" type="primary">LOC108075847</name>
</gene>
<evidence type="ECO:0000313" key="2">
    <source>
        <dbReference type="Proteomes" id="UP001652661"/>
    </source>
</evidence>
<accession>A0A6P4I4R0</accession>
<keyword evidence="1" id="KW-1133">Transmembrane helix</keyword>
<keyword evidence="1" id="KW-0472">Membrane</keyword>